<dbReference type="EMBL" id="GGEC01011772">
    <property type="protein sequence ID" value="MBW92255.1"/>
    <property type="molecule type" value="Transcribed_RNA"/>
</dbReference>
<organism evidence="1">
    <name type="scientific">Rhizophora mucronata</name>
    <name type="common">Asiatic mangrove</name>
    <dbReference type="NCBI Taxonomy" id="61149"/>
    <lineage>
        <taxon>Eukaryota</taxon>
        <taxon>Viridiplantae</taxon>
        <taxon>Streptophyta</taxon>
        <taxon>Embryophyta</taxon>
        <taxon>Tracheophyta</taxon>
        <taxon>Spermatophyta</taxon>
        <taxon>Magnoliopsida</taxon>
        <taxon>eudicotyledons</taxon>
        <taxon>Gunneridae</taxon>
        <taxon>Pentapetalae</taxon>
        <taxon>rosids</taxon>
        <taxon>fabids</taxon>
        <taxon>Malpighiales</taxon>
        <taxon>Rhizophoraceae</taxon>
        <taxon>Rhizophora</taxon>
    </lineage>
</organism>
<protein>
    <submittedName>
        <fullName evidence="1">Uncharacterized protein</fullName>
    </submittedName>
</protein>
<sequence>MSSPFKLEWLSRNGEFSIDYHYTLRFSFRIKPKVAHFSRI</sequence>
<name>A0A2P2JFL9_RHIMU</name>
<reference evidence="1" key="1">
    <citation type="submission" date="2018-02" db="EMBL/GenBank/DDBJ databases">
        <title>Rhizophora mucronata_Transcriptome.</title>
        <authorList>
            <person name="Meera S.P."/>
            <person name="Sreeshan A."/>
            <person name="Augustine A."/>
        </authorList>
    </citation>
    <scope>NUCLEOTIDE SEQUENCE</scope>
    <source>
        <tissue evidence="1">Leaf</tissue>
    </source>
</reference>
<evidence type="ECO:0000313" key="1">
    <source>
        <dbReference type="EMBL" id="MBW92255.1"/>
    </source>
</evidence>
<accession>A0A2P2JFL9</accession>
<dbReference type="AlphaFoldDB" id="A0A2P2JFL9"/>
<proteinExistence type="predicted"/>